<gene>
    <name evidence="2" type="ORF">UFOPK3925_01263</name>
    <name evidence="3" type="ORF">UFOPK4301_00567</name>
</gene>
<organism evidence="2">
    <name type="scientific">freshwater metagenome</name>
    <dbReference type="NCBI Taxonomy" id="449393"/>
    <lineage>
        <taxon>unclassified sequences</taxon>
        <taxon>metagenomes</taxon>
        <taxon>ecological metagenomes</taxon>
    </lineage>
</organism>
<sequence>MESTLAGTARRLFSETNAAWVYCAIIRPESTPGSSARNGGSPCERALSSMRSVRRSQMDPRSAAAIAKKSNTYPTGAPWKFPFDETLPSESTTGLSTAAASSRVATSVACAIVSRTAPVTCGAQRSEYASCTTDVSFIWDATIALSFSA</sequence>
<name>A0A6J5ZRA3_9ZZZZ</name>
<evidence type="ECO:0000313" key="3">
    <source>
        <dbReference type="EMBL" id="CAB5047704.1"/>
    </source>
</evidence>
<proteinExistence type="predicted"/>
<dbReference type="AlphaFoldDB" id="A0A6J5ZRA3"/>
<protein>
    <submittedName>
        <fullName evidence="2">Unannotated protein</fullName>
    </submittedName>
</protein>
<reference evidence="2" key="1">
    <citation type="submission" date="2020-05" db="EMBL/GenBank/DDBJ databases">
        <authorList>
            <person name="Chiriac C."/>
            <person name="Salcher M."/>
            <person name="Ghai R."/>
            <person name="Kavagutti S V."/>
        </authorList>
    </citation>
    <scope>NUCLEOTIDE SEQUENCE</scope>
</reference>
<evidence type="ECO:0000313" key="2">
    <source>
        <dbReference type="EMBL" id="CAB4343579.1"/>
    </source>
</evidence>
<dbReference type="EMBL" id="CAFBQG010000052">
    <property type="protein sequence ID" value="CAB5047704.1"/>
    <property type="molecule type" value="Genomic_DNA"/>
</dbReference>
<accession>A0A6J5ZRA3</accession>
<dbReference type="EMBL" id="CAESAD010000010">
    <property type="protein sequence ID" value="CAB4343579.1"/>
    <property type="molecule type" value="Genomic_DNA"/>
</dbReference>
<evidence type="ECO:0000256" key="1">
    <source>
        <dbReference type="SAM" id="MobiDB-lite"/>
    </source>
</evidence>
<feature type="region of interest" description="Disordered" evidence="1">
    <location>
        <begin position="31"/>
        <end position="67"/>
    </location>
</feature>